<dbReference type="AlphaFoldDB" id="A0A133UIZ0"/>
<evidence type="ECO:0000313" key="1">
    <source>
        <dbReference type="EMBL" id="KXA94164.1"/>
    </source>
</evidence>
<dbReference type="EMBL" id="LHXR01000204">
    <property type="protein sequence ID" value="KXA94164.1"/>
    <property type="molecule type" value="Genomic_DNA"/>
</dbReference>
<keyword evidence="2" id="KW-1185">Reference proteome</keyword>
<gene>
    <name evidence="1" type="ORF">AKJ37_07900</name>
</gene>
<dbReference type="Proteomes" id="UP000070463">
    <property type="component" value="Unassembled WGS sequence"/>
</dbReference>
<name>A0A133UIZ0_9EURY</name>
<reference evidence="1 2" key="1">
    <citation type="journal article" date="2016" name="Sci. Rep.">
        <title>Metabolic traits of an uncultured archaeal lineage -MSBL1- from brine pools of the Red Sea.</title>
        <authorList>
            <person name="Mwirichia R."/>
            <person name="Alam I."/>
            <person name="Rashid M."/>
            <person name="Vinu M."/>
            <person name="Ba-Alawi W."/>
            <person name="Anthony Kamau A."/>
            <person name="Kamanda Ngugi D."/>
            <person name="Goker M."/>
            <person name="Klenk H.P."/>
            <person name="Bajic V."/>
            <person name="Stingl U."/>
        </authorList>
    </citation>
    <scope>NUCLEOTIDE SEQUENCE [LARGE SCALE GENOMIC DNA]</scope>
    <source>
        <strain evidence="1">SCGC-AAA259I09</strain>
    </source>
</reference>
<evidence type="ECO:0000313" key="2">
    <source>
        <dbReference type="Proteomes" id="UP000070463"/>
    </source>
</evidence>
<comment type="caution">
    <text evidence="1">The sequence shown here is derived from an EMBL/GenBank/DDBJ whole genome shotgun (WGS) entry which is preliminary data.</text>
</comment>
<sequence length="77" mass="8590">MKVPGTCKERRTVFAFERPPCSEALLPVGQTGISDAGLVNGWKHLPNEVWWVRRSQKQKPAGFFVMGVKVSLGLSFM</sequence>
<accession>A0A133UIZ0</accession>
<proteinExistence type="predicted"/>
<protein>
    <submittedName>
        <fullName evidence="1">Uncharacterized protein</fullName>
    </submittedName>
</protein>
<organism evidence="1 2">
    <name type="scientific">candidate division MSBL1 archaeon SCGC-AAA259I09</name>
    <dbReference type="NCBI Taxonomy" id="1698267"/>
    <lineage>
        <taxon>Archaea</taxon>
        <taxon>Methanobacteriati</taxon>
        <taxon>Methanobacteriota</taxon>
        <taxon>candidate division MSBL1</taxon>
    </lineage>
</organism>